<accession>A0A0E9LSX1</accession>
<keyword evidence="2" id="KW-1185">Reference proteome</keyword>
<sequence>MNEVFLELENYLAAYPEIESFVTSIHNIDNGRLEITFVPEEENGAFPHLLKNELIRQANQIGSADFDIWGVGQGFSNNTQEGWFNNHIELRGYNYDLIMAEATMFKDTLLKHKRIEEVIIQTGNSWRGKPRYAFVMGLDAEKLEEVNGSLQDVYRELLFQSPREIRAAEVAGEEGVIPVFLREASSGQTTIWDMHNNMLTASGKAFRLKDVGFINAGAHRKSYP</sequence>
<dbReference type="EMBL" id="BAZW01000177">
    <property type="protein sequence ID" value="GAO27935.1"/>
    <property type="molecule type" value="Genomic_DNA"/>
</dbReference>
<evidence type="ECO:0000313" key="1">
    <source>
        <dbReference type="EMBL" id="GAO27935.1"/>
    </source>
</evidence>
<dbReference type="STRING" id="1236989.JCM15548_14815"/>
<evidence type="ECO:0000313" key="2">
    <source>
        <dbReference type="Proteomes" id="UP000032900"/>
    </source>
</evidence>
<name>A0A0E9LSX1_9BACT</name>
<proteinExistence type="predicted"/>
<dbReference type="AlphaFoldDB" id="A0A0E9LSX1"/>
<protein>
    <submittedName>
        <fullName evidence="1">Acriflavin resistance protein</fullName>
    </submittedName>
</protein>
<comment type="caution">
    <text evidence="1">The sequence shown here is derived from an EMBL/GenBank/DDBJ whole genome shotgun (WGS) entry which is preliminary data.</text>
</comment>
<gene>
    <name evidence="1" type="ORF">JCM15548_14815</name>
</gene>
<organism evidence="1 2">
    <name type="scientific">Geofilum rubicundum JCM 15548</name>
    <dbReference type="NCBI Taxonomy" id="1236989"/>
    <lineage>
        <taxon>Bacteria</taxon>
        <taxon>Pseudomonadati</taxon>
        <taxon>Bacteroidota</taxon>
        <taxon>Bacteroidia</taxon>
        <taxon>Marinilabiliales</taxon>
        <taxon>Marinilabiliaceae</taxon>
        <taxon>Geofilum</taxon>
    </lineage>
</organism>
<dbReference type="Proteomes" id="UP000032900">
    <property type="component" value="Unassembled WGS sequence"/>
</dbReference>
<reference evidence="1 2" key="1">
    <citation type="journal article" date="2015" name="Microbes Environ.">
        <title>Distribution and evolution of nitrogen fixation genes in the phylum bacteroidetes.</title>
        <authorList>
            <person name="Inoue J."/>
            <person name="Oshima K."/>
            <person name="Suda W."/>
            <person name="Sakamoto M."/>
            <person name="Iino T."/>
            <person name="Noda S."/>
            <person name="Hongoh Y."/>
            <person name="Hattori M."/>
            <person name="Ohkuma M."/>
        </authorList>
    </citation>
    <scope>NUCLEOTIDE SEQUENCE [LARGE SCALE GENOMIC DNA]</scope>
    <source>
        <strain evidence="1">JCM 15548</strain>
    </source>
</reference>